<evidence type="ECO:0000256" key="1">
    <source>
        <dbReference type="SAM" id="MobiDB-lite"/>
    </source>
</evidence>
<accession>A0A819YZC8</accession>
<evidence type="ECO:0000313" key="2">
    <source>
        <dbReference type="EMBL" id="CAF4163138.1"/>
    </source>
</evidence>
<proteinExistence type="predicted"/>
<organism evidence="2 3">
    <name type="scientific">Adineta steineri</name>
    <dbReference type="NCBI Taxonomy" id="433720"/>
    <lineage>
        <taxon>Eukaryota</taxon>
        <taxon>Metazoa</taxon>
        <taxon>Spiralia</taxon>
        <taxon>Gnathifera</taxon>
        <taxon>Rotifera</taxon>
        <taxon>Eurotatoria</taxon>
        <taxon>Bdelloidea</taxon>
        <taxon>Adinetida</taxon>
        <taxon>Adinetidae</taxon>
        <taxon>Adineta</taxon>
    </lineage>
</organism>
<name>A0A819YZC8_9BILA</name>
<sequence>MNANNNSHEEILQLSSQDVSGHKDEPSNIQQQQQIKKKKCRGNRKEQRNRKRLCRQQQQQQINANTIRMVQDTINNDDADSQSQQNQIYKQNKYRSKRRLKNKRKHLDLNKNNLLVDQFILSPRNLIEESRSSYPIRTYRKKLKRYNMSTDHWKQTSKLLPNYKQLSPFKFKHLLLKAISNEYRNELNQLLNNIATLQFIKKRAELLCMVFRLKIEQDYWNYIGTLNMPTITWLSLKTSKVIIKQNFINWDHTKTIAYIQRQQNKINNKLQKAIFNLYVHFEQAFPLNEQILNVMSLDDLSKIIYSALAIILEKSLHYFHLNFEQKEILLCFDIQDAYLVKSFFDLNPTLEQKDIIDRLINLRQKQLEVFEELLQFETQVSMELLSEDFDHLEMFIAPTLYSCIVKDHLLTMTLKQKRYKTIQEIKRICANDNQINEATLPIDSFMTYINHRTKRMKREIYSEKLSIYRRKLLRRHRRRLELKTKLIPICPTVIIDLIRHPFTATELAYLSRG</sequence>
<reference evidence="2" key="1">
    <citation type="submission" date="2021-02" db="EMBL/GenBank/DDBJ databases">
        <authorList>
            <person name="Nowell W R."/>
        </authorList>
    </citation>
    <scope>NUCLEOTIDE SEQUENCE</scope>
</reference>
<feature type="region of interest" description="Disordered" evidence="1">
    <location>
        <begin position="16"/>
        <end position="60"/>
    </location>
</feature>
<feature type="compositionally biased region" description="Basic residues" evidence="1">
    <location>
        <begin position="35"/>
        <end position="54"/>
    </location>
</feature>
<gene>
    <name evidence="2" type="ORF">KXQ929_LOCUS37934</name>
</gene>
<dbReference type="EMBL" id="CAJOBB010006515">
    <property type="protein sequence ID" value="CAF4163138.1"/>
    <property type="molecule type" value="Genomic_DNA"/>
</dbReference>
<dbReference type="Proteomes" id="UP000663868">
    <property type="component" value="Unassembled WGS sequence"/>
</dbReference>
<comment type="caution">
    <text evidence="2">The sequence shown here is derived from an EMBL/GenBank/DDBJ whole genome shotgun (WGS) entry which is preliminary data.</text>
</comment>
<dbReference type="AlphaFoldDB" id="A0A819YZC8"/>
<protein>
    <submittedName>
        <fullName evidence="2">Uncharacterized protein</fullName>
    </submittedName>
</protein>
<evidence type="ECO:0000313" key="3">
    <source>
        <dbReference type="Proteomes" id="UP000663868"/>
    </source>
</evidence>